<organism evidence="3 4">
    <name type="scientific">Mycolicibacterium helvum</name>
    <dbReference type="NCBI Taxonomy" id="1534349"/>
    <lineage>
        <taxon>Bacteria</taxon>
        <taxon>Bacillati</taxon>
        <taxon>Actinomycetota</taxon>
        <taxon>Actinomycetes</taxon>
        <taxon>Mycobacteriales</taxon>
        <taxon>Mycobacteriaceae</taxon>
        <taxon>Mycolicibacterium</taxon>
    </lineage>
</organism>
<feature type="transmembrane region" description="Helical" evidence="2">
    <location>
        <begin position="262"/>
        <end position="283"/>
    </location>
</feature>
<gene>
    <name evidence="3" type="ORF">MHEL_27850</name>
</gene>
<dbReference type="AlphaFoldDB" id="A0A7I7T5K0"/>
<sequence>MSGVAVLLIAIGCADIMRRLATRLWPAVVTGPMVAVAIAALCGLWRPGDLLLVVIAAAAAVAWELSCNHAERVGGRGQVTPLVLFAAVLAMMIVLSGLGSPCAGLVKAWAGWAPVTGLATTDPTRIMLVAGVILLQVTTGNQLVRLLLGAVGSVKPAGEPQPSDRLKGGRLLGPMERLLIFGLGLAGQPAAATAVVAAKSIIRFPEINAQKARENGGIGLGGQERSDPGISLGGQERSDPGISLGGQERSDPGIGIDDVTEYFLVGSFASWIVALGGLALTMAG</sequence>
<dbReference type="RefSeq" id="WP_163748309.1">
    <property type="nucleotide sequence ID" value="NZ_AP022596.1"/>
</dbReference>
<feature type="region of interest" description="Disordered" evidence="1">
    <location>
        <begin position="215"/>
        <end position="252"/>
    </location>
</feature>
<name>A0A7I7T5K0_9MYCO</name>
<keyword evidence="4" id="KW-1185">Reference proteome</keyword>
<reference evidence="3 4" key="1">
    <citation type="journal article" date="2019" name="Emerg. Microbes Infect.">
        <title>Comprehensive subspecies identification of 175 nontuberculous mycobacteria species based on 7547 genomic profiles.</title>
        <authorList>
            <person name="Matsumoto Y."/>
            <person name="Kinjo T."/>
            <person name="Motooka D."/>
            <person name="Nabeya D."/>
            <person name="Jung N."/>
            <person name="Uechi K."/>
            <person name="Horii T."/>
            <person name="Iida T."/>
            <person name="Fujita J."/>
            <person name="Nakamura S."/>
        </authorList>
    </citation>
    <scope>NUCLEOTIDE SEQUENCE [LARGE SCALE GENOMIC DNA]</scope>
    <source>
        <strain evidence="3 4">JCM 30396</strain>
    </source>
</reference>
<proteinExistence type="predicted"/>
<evidence type="ECO:0000313" key="4">
    <source>
        <dbReference type="Proteomes" id="UP000467148"/>
    </source>
</evidence>
<feature type="transmembrane region" description="Helical" evidence="2">
    <location>
        <begin position="24"/>
        <end position="45"/>
    </location>
</feature>
<dbReference type="KEGG" id="mhev:MHEL_27850"/>
<protein>
    <submittedName>
        <fullName evidence="3">Uncharacterized protein</fullName>
    </submittedName>
</protein>
<evidence type="ECO:0000313" key="3">
    <source>
        <dbReference type="EMBL" id="BBY64542.1"/>
    </source>
</evidence>
<keyword evidence="2" id="KW-0472">Membrane</keyword>
<dbReference type="EMBL" id="AP022596">
    <property type="protein sequence ID" value="BBY64542.1"/>
    <property type="molecule type" value="Genomic_DNA"/>
</dbReference>
<dbReference type="Proteomes" id="UP000467148">
    <property type="component" value="Chromosome"/>
</dbReference>
<accession>A0A7I7T5K0</accession>
<keyword evidence="2" id="KW-1133">Transmembrane helix</keyword>
<evidence type="ECO:0000256" key="1">
    <source>
        <dbReference type="SAM" id="MobiDB-lite"/>
    </source>
</evidence>
<keyword evidence="2" id="KW-0812">Transmembrane</keyword>
<evidence type="ECO:0000256" key="2">
    <source>
        <dbReference type="SAM" id="Phobius"/>
    </source>
</evidence>
<feature type="transmembrane region" description="Helical" evidence="2">
    <location>
        <begin position="78"/>
        <end position="98"/>
    </location>
</feature>
<feature type="transmembrane region" description="Helical" evidence="2">
    <location>
        <begin position="50"/>
        <end position="66"/>
    </location>
</feature>